<proteinExistence type="predicted"/>
<dbReference type="GO" id="GO:0016740">
    <property type="term" value="F:transferase activity"/>
    <property type="evidence" value="ECO:0007669"/>
    <property type="project" value="UniProtKB-KW"/>
</dbReference>
<reference evidence="2 3" key="1">
    <citation type="journal article" date="2014" name="Int. J. Syst. Evol. Microbiol.">
        <title>Phaeodactylibacter xiamenensis gen. nov., sp. nov., a member of the family Saprospiraceae isolated from the marine alga Phaeodactylum tricornutum.</title>
        <authorList>
            <person name="Chen Z.Jr."/>
            <person name="Lei X."/>
            <person name="Lai Q."/>
            <person name="Li Y."/>
            <person name="Zhang B."/>
            <person name="Zhang J."/>
            <person name="Zhang H."/>
            <person name="Yang L."/>
            <person name="Zheng W."/>
            <person name="Tian Y."/>
            <person name="Yu Z."/>
            <person name="Xu H.Jr."/>
            <person name="Zheng T."/>
        </authorList>
    </citation>
    <scope>NUCLEOTIDE SEQUENCE [LARGE SCALE GENOMIC DNA]</scope>
    <source>
        <strain evidence="2 3">KD52</strain>
    </source>
</reference>
<name>A0A098SD92_9BACT</name>
<dbReference type="CDD" id="cd04301">
    <property type="entry name" value="NAT_SF"/>
    <property type="match status" value="1"/>
</dbReference>
<gene>
    <name evidence="2" type="ORF">IX84_00810</name>
</gene>
<dbReference type="EMBL" id="JPOS01000003">
    <property type="protein sequence ID" value="KGE89613.1"/>
    <property type="molecule type" value="Genomic_DNA"/>
</dbReference>
<dbReference type="RefSeq" id="WP_044215973.1">
    <property type="nucleotide sequence ID" value="NZ_JBKAGJ010000014.1"/>
</dbReference>
<organism evidence="2 3">
    <name type="scientific">Phaeodactylibacter xiamenensis</name>
    <dbReference type="NCBI Taxonomy" id="1524460"/>
    <lineage>
        <taxon>Bacteria</taxon>
        <taxon>Pseudomonadati</taxon>
        <taxon>Bacteroidota</taxon>
        <taxon>Saprospiria</taxon>
        <taxon>Saprospirales</taxon>
        <taxon>Haliscomenobacteraceae</taxon>
        <taxon>Phaeodactylibacter</taxon>
    </lineage>
</organism>
<dbReference type="AlphaFoldDB" id="A0A098SD92"/>
<protein>
    <submittedName>
        <fullName evidence="2">Acetyltransferase</fullName>
    </submittedName>
</protein>
<sequence length="259" mass="29153">MTELINLTPETLAEEHICCAISDKKCIKGYNDKKAWLRGEMEHGYVFRRLDARAKVFIEYGPAETAWIPISAPGYLNINCFWVSGKHKKQGYGKLLLQSAWEDALAQGKKGLVTVVGTRKFHFMSDTKWLLRQGFEEADRISSGFSLLVKKLTPDEQNPGFKDSVRSGTCPNPIGLTAYYSNRCPFAPFHAEQSLSETAEKRGLPLTLIKLETPEQAQSAPSPASIFSLFLDGQFVTTDLSACMDSRFDKVMDKWKERQ</sequence>
<dbReference type="OrthoDB" id="3172674at2"/>
<keyword evidence="2" id="KW-0808">Transferase</keyword>
<dbReference type="SUPFAM" id="SSF55729">
    <property type="entry name" value="Acyl-CoA N-acyltransferases (Nat)"/>
    <property type="match status" value="1"/>
</dbReference>
<dbReference type="Proteomes" id="UP000029736">
    <property type="component" value="Unassembled WGS sequence"/>
</dbReference>
<dbReference type="Gene3D" id="3.40.630.30">
    <property type="match status" value="1"/>
</dbReference>
<evidence type="ECO:0000313" key="3">
    <source>
        <dbReference type="Proteomes" id="UP000029736"/>
    </source>
</evidence>
<keyword evidence="3" id="KW-1185">Reference proteome</keyword>
<feature type="domain" description="YoaP-like" evidence="1">
    <location>
        <begin position="205"/>
        <end position="250"/>
    </location>
</feature>
<dbReference type="STRING" id="1524460.IX84_00810"/>
<accession>A0A098SD92</accession>
<dbReference type="InterPro" id="IPR025685">
    <property type="entry name" value="YoaP-like_dom"/>
</dbReference>
<dbReference type="InterPro" id="IPR016181">
    <property type="entry name" value="Acyl_CoA_acyltransferase"/>
</dbReference>
<dbReference type="Pfam" id="PF14268">
    <property type="entry name" value="YoaP"/>
    <property type="match status" value="1"/>
</dbReference>
<evidence type="ECO:0000313" key="2">
    <source>
        <dbReference type="EMBL" id="KGE89613.1"/>
    </source>
</evidence>
<comment type="caution">
    <text evidence="2">The sequence shown here is derived from an EMBL/GenBank/DDBJ whole genome shotgun (WGS) entry which is preliminary data.</text>
</comment>
<evidence type="ECO:0000259" key="1">
    <source>
        <dbReference type="Pfam" id="PF14268"/>
    </source>
</evidence>